<dbReference type="HAMAP" id="MF_00575">
    <property type="entry name" value="LpxH"/>
    <property type="match status" value="1"/>
</dbReference>
<comment type="cofactor">
    <cofactor evidence="10">
        <name>Mn(2+)</name>
        <dbReference type="ChEBI" id="CHEBI:29035"/>
    </cofactor>
    <text evidence="10">Binds 2 Mn(2+) ions per subunit in a binuclear metal center.</text>
</comment>
<comment type="catalytic activity">
    <reaction evidence="10">
        <text>UDP-2-N,3-O-bis[(3R)-3-hydroxytetradecanoyl]-alpha-D-glucosamine + H2O = 2-N,3-O-bis[(3R)-3-hydroxytetradecanoyl]-alpha-D-glucosaminyl 1-phosphate + UMP + 2 H(+)</text>
        <dbReference type="Rhea" id="RHEA:25213"/>
        <dbReference type="ChEBI" id="CHEBI:15377"/>
        <dbReference type="ChEBI" id="CHEBI:15378"/>
        <dbReference type="ChEBI" id="CHEBI:57865"/>
        <dbReference type="ChEBI" id="CHEBI:57957"/>
        <dbReference type="ChEBI" id="CHEBI:78847"/>
        <dbReference type="EC" id="3.6.1.54"/>
    </reaction>
</comment>
<comment type="pathway">
    <text evidence="10">Glycolipid biosynthesis; lipid IV(A) biosynthesis; lipid IV(A) from (3R)-3-hydroxytetradecanoyl-[acyl-carrier-protein] and UDP-N-acetyl-alpha-D-glucosamine: step 4/6.</text>
</comment>
<dbReference type="OrthoDB" id="9783283at2"/>
<name>A0A2S7XNV7_9GAMM</name>
<feature type="binding site" evidence="10">
    <location>
        <position position="84"/>
    </location>
    <ligand>
        <name>Mn(2+)</name>
        <dbReference type="ChEBI" id="CHEBI:29035"/>
        <label>2</label>
    </ligand>
</feature>
<evidence type="ECO:0000256" key="2">
    <source>
        <dbReference type="ARBA" id="ARBA00022516"/>
    </source>
</evidence>
<keyword evidence="13" id="KW-1185">Reference proteome</keyword>
<keyword evidence="1 10" id="KW-1003">Cell membrane</keyword>
<dbReference type="GO" id="GO:0019897">
    <property type="term" value="C:extrinsic component of plasma membrane"/>
    <property type="evidence" value="ECO:0007669"/>
    <property type="project" value="UniProtKB-UniRule"/>
</dbReference>
<dbReference type="NCBIfam" id="TIGR01854">
    <property type="entry name" value="lipid_A_lpxH"/>
    <property type="match status" value="1"/>
</dbReference>
<evidence type="ECO:0000256" key="3">
    <source>
        <dbReference type="ARBA" id="ARBA00022519"/>
    </source>
</evidence>
<evidence type="ECO:0000256" key="6">
    <source>
        <dbReference type="ARBA" id="ARBA00022801"/>
    </source>
</evidence>
<keyword evidence="5 10" id="KW-0479">Metal-binding</keyword>
<feature type="binding site" evidence="10">
    <location>
        <position position="202"/>
    </location>
    <ligand>
        <name>Mn(2+)</name>
        <dbReference type="ChEBI" id="CHEBI:29035"/>
        <label>1</label>
    </ligand>
</feature>
<evidence type="ECO:0000256" key="7">
    <source>
        <dbReference type="ARBA" id="ARBA00023098"/>
    </source>
</evidence>
<feature type="binding site" evidence="10">
    <location>
        <position position="46"/>
    </location>
    <ligand>
        <name>Mn(2+)</name>
        <dbReference type="ChEBI" id="CHEBI:29035"/>
        <label>1</label>
    </ligand>
</feature>
<dbReference type="Proteomes" id="UP000239936">
    <property type="component" value="Unassembled WGS sequence"/>
</dbReference>
<feature type="binding site" evidence="10">
    <location>
        <begin position="84"/>
        <end position="85"/>
    </location>
    <ligand>
        <name>substrate</name>
    </ligand>
</feature>
<dbReference type="EC" id="3.6.1.54" evidence="10"/>
<sequence length="248" mass="28573">MHCLPTDILLIADVHLSPEYPATVTRFVRFLSDRARQAQRLYILGDLFDAWIGDDDDAPHNVLVSTALRDLTAAGVECVLLHGNRDFLLGRRFFRHTGCRLGREPLLIDCAGERTLLLHGDVLCTDDVAYQRFRRRVRNPLLQQLFLWKSLARRREIAEHYRRTSMNVNAHKAPAIMDVNLLTVNDFLRRFAATRLIHGHTHRPDEHVLDLDGKPARRSVLAQWDEMTGGEMLVFAPQTGEWRREPVL</sequence>
<dbReference type="Gene3D" id="3.60.21.10">
    <property type="match status" value="1"/>
</dbReference>
<dbReference type="UniPathway" id="UPA00359">
    <property type="reaction ID" value="UER00480"/>
</dbReference>
<evidence type="ECO:0000256" key="1">
    <source>
        <dbReference type="ARBA" id="ARBA00022475"/>
    </source>
</evidence>
<evidence type="ECO:0000256" key="9">
    <source>
        <dbReference type="ARBA" id="ARBA00023211"/>
    </source>
</evidence>
<keyword evidence="4 10" id="KW-0441">Lipid A biosynthesis</keyword>
<keyword evidence="2 10" id="KW-0444">Lipid biosynthesis</keyword>
<dbReference type="Pfam" id="PF00149">
    <property type="entry name" value="Metallophos"/>
    <property type="match status" value="1"/>
</dbReference>
<feature type="binding site" evidence="10">
    <location>
        <position position="172"/>
    </location>
    <ligand>
        <name>substrate</name>
    </ligand>
</feature>
<keyword evidence="9 10" id="KW-0464">Manganese</keyword>
<reference evidence="12 13" key="1">
    <citation type="submission" date="2018-01" db="EMBL/GenBank/DDBJ databases">
        <title>The complete genome sequence of Chromatium okenii LaCa, a purple sulfur bacterium with a turbulent life.</title>
        <authorList>
            <person name="Luedin S.M."/>
            <person name="Liechti N."/>
            <person name="Storelli N."/>
            <person name="Danza F."/>
            <person name="Wittwer M."/>
            <person name="Pothier J.F."/>
            <person name="Tonolla M.A."/>
        </authorList>
    </citation>
    <scope>NUCLEOTIDE SEQUENCE [LARGE SCALE GENOMIC DNA]</scope>
    <source>
        <strain evidence="12 13">LaCa</strain>
    </source>
</reference>
<dbReference type="NCBIfam" id="NF003743">
    <property type="entry name" value="PRK05340.1"/>
    <property type="match status" value="1"/>
</dbReference>
<evidence type="ECO:0000256" key="10">
    <source>
        <dbReference type="HAMAP-Rule" id="MF_00575"/>
    </source>
</evidence>
<dbReference type="CDD" id="cd07398">
    <property type="entry name" value="MPP_YbbF-LpxH"/>
    <property type="match status" value="1"/>
</dbReference>
<keyword evidence="6 10" id="KW-0378">Hydrolase</keyword>
<comment type="function">
    <text evidence="10">Hydrolyzes the pyrophosphate bond of UDP-2,3-diacylglucosamine to yield 2,3-diacylglucosamine 1-phosphate (lipid X) and UMP by catalyzing the attack of water at the alpha-P atom. Involved in the biosynthesis of lipid A, a phosphorylated glycolipid that anchors the lipopolysaccharide to the outer membrane of the cell.</text>
</comment>
<evidence type="ECO:0000256" key="8">
    <source>
        <dbReference type="ARBA" id="ARBA00023136"/>
    </source>
</evidence>
<dbReference type="EMBL" id="PPGH01000037">
    <property type="protein sequence ID" value="PQJ95427.1"/>
    <property type="molecule type" value="Genomic_DNA"/>
</dbReference>
<evidence type="ECO:0000256" key="5">
    <source>
        <dbReference type="ARBA" id="ARBA00022723"/>
    </source>
</evidence>
<feature type="binding site" evidence="10">
    <location>
        <position position="200"/>
    </location>
    <ligand>
        <name>substrate</name>
    </ligand>
</feature>
<dbReference type="GO" id="GO:0030145">
    <property type="term" value="F:manganese ion binding"/>
    <property type="evidence" value="ECO:0007669"/>
    <property type="project" value="UniProtKB-UniRule"/>
</dbReference>
<feature type="binding site" evidence="10">
    <location>
        <position position="165"/>
    </location>
    <ligand>
        <name>substrate</name>
    </ligand>
</feature>
<dbReference type="GO" id="GO:0009245">
    <property type="term" value="P:lipid A biosynthetic process"/>
    <property type="evidence" value="ECO:0007669"/>
    <property type="project" value="UniProtKB-UniRule"/>
</dbReference>
<comment type="similarity">
    <text evidence="10">Belongs to the LpxH family.</text>
</comment>
<dbReference type="InterPro" id="IPR029052">
    <property type="entry name" value="Metallo-depent_PP-like"/>
</dbReference>
<keyword evidence="8 10" id="KW-0472">Membrane</keyword>
<keyword evidence="7 10" id="KW-0443">Lipid metabolism</keyword>
<feature type="binding site" evidence="10">
    <location>
        <position position="13"/>
    </location>
    <ligand>
        <name>Mn(2+)</name>
        <dbReference type="ChEBI" id="CHEBI:29035"/>
        <label>1</label>
    </ligand>
</feature>
<feature type="domain" description="Calcineurin-like phosphoesterase" evidence="11">
    <location>
        <begin position="8"/>
        <end position="204"/>
    </location>
</feature>
<dbReference type="AlphaFoldDB" id="A0A2S7XNV7"/>
<feature type="binding site" evidence="10">
    <location>
        <position position="169"/>
    </location>
    <ligand>
        <name>substrate</name>
    </ligand>
</feature>
<dbReference type="GO" id="GO:0008758">
    <property type="term" value="F:UDP-2,3-diacylglucosamine hydrolase activity"/>
    <property type="evidence" value="ECO:0007669"/>
    <property type="project" value="UniProtKB-UniRule"/>
</dbReference>
<comment type="subcellular location">
    <subcellularLocation>
        <location evidence="10">Cell inner membrane</location>
        <topology evidence="10">Peripheral membrane protein</topology>
        <orientation evidence="10">Cytoplasmic side</orientation>
    </subcellularLocation>
</comment>
<feature type="binding site" evidence="10">
    <location>
        <position position="200"/>
    </location>
    <ligand>
        <name>Mn(2+)</name>
        <dbReference type="ChEBI" id="CHEBI:29035"/>
        <label>2</label>
    </ligand>
</feature>
<feature type="binding site" evidence="10">
    <location>
        <position position="46"/>
    </location>
    <ligand>
        <name>Mn(2+)</name>
        <dbReference type="ChEBI" id="CHEBI:29035"/>
        <label>2</label>
    </ligand>
</feature>
<dbReference type="SUPFAM" id="SSF56300">
    <property type="entry name" value="Metallo-dependent phosphatases"/>
    <property type="match status" value="1"/>
</dbReference>
<organism evidence="12 13">
    <name type="scientific">Chromatium okenii</name>
    <dbReference type="NCBI Taxonomy" id="61644"/>
    <lineage>
        <taxon>Bacteria</taxon>
        <taxon>Pseudomonadati</taxon>
        <taxon>Pseudomonadota</taxon>
        <taxon>Gammaproteobacteria</taxon>
        <taxon>Chromatiales</taxon>
        <taxon>Chromatiaceae</taxon>
        <taxon>Chromatium</taxon>
    </lineage>
</organism>
<feature type="binding site" evidence="10">
    <location>
        <position position="127"/>
    </location>
    <ligand>
        <name>substrate</name>
    </ligand>
</feature>
<feature type="binding site" evidence="10">
    <location>
        <position position="15"/>
    </location>
    <ligand>
        <name>Mn(2+)</name>
        <dbReference type="ChEBI" id="CHEBI:29035"/>
        <label>1</label>
    </ligand>
</feature>
<dbReference type="RefSeq" id="WP_105074456.1">
    <property type="nucleotide sequence ID" value="NZ_PPGH01000037.1"/>
</dbReference>
<keyword evidence="3 10" id="KW-0997">Cell inner membrane</keyword>
<accession>A0A2S7XNV7</accession>
<evidence type="ECO:0000256" key="4">
    <source>
        <dbReference type="ARBA" id="ARBA00022556"/>
    </source>
</evidence>
<proteinExistence type="inferred from homology"/>
<dbReference type="InterPro" id="IPR010138">
    <property type="entry name" value="UDP-diacylglucosamine_Hdrlase"/>
</dbReference>
<evidence type="ECO:0000313" key="13">
    <source>
        <dbReference type="Proteomes" id="UP000239936"/>
    </source>
</evidence>
<dbReference type="InterPro" id="IPR043461">
    <property type="entry name" value="LpxH-like"/>
</dbReference>
<protein>
    <recommendedName>
        <fullName evidence="10">UDP-2,3-diacylglucosamine hydrolase</fullName>
        <ecNumber evidence="10">3.6.1.54</ecNumber>
    </recommendedName>
    <alternativeName>
        <fullName evidence="10">UDP-2,3-diacylglucosamine diphosphatase</fullName>
    </alternativeName>
</protein>
<dbReference type="PANTHER" id="PTHR34990">
    <property type="entry name" value="UDP-2,3-DIACYLGLUCOSAMINE HYDROLASE-RELATED"/>
    <property type="match status" value="1"/>
</dbReference>
<evidence type="ECO:0000259" key="11">
    <source>
        <dbReference type="Pfam" id="PF00149"/>
    </source>
</evidence>
<dbReference type="InterPro" id="IPR004843">
    <property type="entry name" value="Calcineurin-like_PHP"/>
</dbReference>
<dbReference type="PANTHER" id="PTHR34990:SF1">
    <property type="entry name" value="UDP-2,3-DIACYLGLUCOSAMINE HYDROLASE"/>
    <property type="match status" value="1"/>
</dbReference>
<feature type="binding site" evidence="10">
    <location>
        <position position="119"/>
    </location>
    <ligand>
        <name>Mn(2+)</name>
        <dbReference type="ChEBI" id="CHEBI:29035"/>
        <label>2</label>
    </ligand>
</feature>
<evidence type="ECO:0000313" key="12">
    <source>
        <dbReference type="EMBL" id="PQJ95427.1"/>
    </source>
</evidence>
<gene>
    <name evidence="10" type="primary">lpxH</name>
    <name evidence="12" type="ORF">CXB77_14550</name>
</gene>
<comment type="caution">
    <text evidence="12">The sequence shown here is derived from an EMBL/GenBank/DDBJ whole genome shotgun (WGS) entry which is preliminary data.</text>
</comment>
<dbReference type="GO" id="GO:0005737">
    <property type="term" value="C:cytoplasm"/>
    <property type="evidence" value="ECO:0007669"/>
    <property type="project" value="InterPro"/>
</dbReference>